<evidence type="ECO:0008006" key="4">
    <source>
        <dbReference type="Google" id="ProtNLM"/>
    </source>
</evidence>
<evidence type="ECO:0000313" key="3">
    <source>
        <dbReference type="Proteomes" id="UP001470230"/>
    </source>
</evidence>
<proteinExistence type="predicted"/>
<gene>
    <name evidence="2" type="ORF">M9Y10_041427</name>
</gene>
<reference evidence="2 3" key="1">
    <citation type="submission" date="2024-04" db="EMBL/GenBank/DDBJ databases">
        <title>Tritrichomonas musculus Genome.</title>
        <authorList>
            <person name="Alves-Ferreira E."/>
            <person name="Grigg M."/>
            <person name="Lorenzi H."/>
            <person name="Galac M."/>
        </authorList>
    </citation>
    <scope>NUCLEOTIDE SEQUENCE [LARGE SCALE GENOMIC DNA]</scope>
    <source>
        <strain evidence="2 3">EAF2021</strain>
    </source>
</reference>
<comment type="caution">
    <text evidence="2">The sequence shown here is derived from an EMBL/GenBank/DDBJ whole genome shotgun (WGS) entry which is preliminary data.</text>
</comment>
<protein>
    <recommendedName>
        <fullName evidence="4">ATPase domain-containing protein</fullName>
    </recommendedName>
</protein>
<feature type="transmembrane region" description="Helical" evidence="1">
    <location>
        <begin position="22"/>
        <end position="45"/>
    </location>
</feature>
<dbReference type="EMBL" id="JAPFFF010000007">
    <property type="protein sequence ID" value="KAK8885968.1"/>
    <property type="molecule type" value="Genomic_DNA"/>
</dbReference>
<organism evidence="2 3">
    <name type="scientific">Tritrichomonas musculus</name>
    <dbReference type="NCBI Taxonomy" id="1915356"/>
    <lineage>
        <taxon>Eukaryota</taxon>
        <taxon>Metamonada</taxon>
        <taxon>Parabasalia</taxon>
        <taxon>Tritrichomonadida</taxon>
        <taxon>Tritrichomonadidae</taxon>
        <taxon>Tritrichomonas</taxon>
    </lineage>
</organism>
<keyword evidence="1" id="KW-0812">Transmembrane</keyword>
<name>A0ABR2K4B2_9EUKA</name>
<keyword evidence="1" id="KW-1133">Transmembrane helix</keyword>
<accession>A0ABR2K4B2</accession>
<sequence length="463" mass="52396">MSETAIATDKNNQSSNSSNKNLVFLIVIIALVIGVFFMFSGNFLYKEIKTIASSTPSTTYDNPIPFIFPANYKRSLLNYVYGTSLSQILLLLGSPGSGKSRSMVELSNEFASNSTFMLNIDFTSVGKSVSRNDLMFSIRRSIINSIAKIDGKKGFKIQSALPILKRYVKALETTMNINENSLKKSRHIYKKFQNNLLYNLTQDYIAISDVIVTSPELAFIVLLEASEAISPYIHPVIVLSCPENLFNCYNRRISHLLSSFFKTSKKFFDDYHSLPIIIEVSDQSVFLESFNSALLQNDDQNSEFNVTEKKFPFDHDRFKLLYNDGFNLKEAENILSEDNKIFTKAELSLLFETLGGHGESFAMAHELAREGFTVGEIISEERESARNLIIKAIKTSSNETRATQYLRRLTSKKEIPIPYDLQMSHYFLKNHIVTIVNETKVKFSNKRLFNAAADITSVISKAT</sequence>
<evidence type="ECO:0000256" key="1">
    <source>
        <dbReference type="SAM" id="Phobius"/>
    </source>
</evidence>
<dbReference type="Proteomes" id="UP001470230">
    <property type="component" value="Unassembled WGS sequence"/>
</dbReference>
<evidence type="ECO:0000313" key="2">
    <source>
        <dbReference type="EMBL" id="KAK8885968.1"/>
    </source>
</evidence>
<keyword evidence="3" id="KW-1185">Reference proteome</keyword>
<keyword evidence="1" id="KW-0472">Membrane</keyword>